<keyword evidence="2" id="KW-0378">Hydrolase</keyword>
<comment type="caution">
    <text evidence="4">The sequence shown here is derived from an EMBL/GenBank/DDBJ whole genome shotgun (WGS) entry which is preliminary data.</text>
</comment>
<evidence type="ECO:0000313" key="4">
    <source>
        <dbReference type="EMBL" id="MPL96127.1"/>
    </source>
</evidence>
<dbReference type="PANTHER" id="PTHR43751">
    <property type="entry name" value="SULFATASE"/>
    <property type="match status" value="1"/>
</dbReference>
<dbReference type="EMBL" id="VSSQ01000496">
    <property type="protein sequence ID" value="MPL96127.1"/>
    <property type="molecule type" value="Genomic_DNA"/>
</dbReference>
<dbReference type="InterPro" id="IPR052701">
    <property type="entry name" value="GAG_Ulvan_Degrading_Sulfatases"/>
</dbReference>
<evidence type="ECO:0000256" key="2">
    <source>
        <dbReference type="ARBA" id="ARBA00022801"/>
    </source>
</evidence>
<protein>
    <recommendedName>
        <fullName evidence="3">Sulfatase N-terminal domain-containing protein</fullName>
    </recommendedName>
</protein>
<evidence type="ECO:0000256" key="1">
    <source>
        <dbReference type="ARBA" id="ARBA00008779"/>
    </source>
</evidence>
<dbReference type="InterPro" id="IPR000917">
    <property type="entry name" value="Sulfatase_N"/>
</dbReference>
<dbReference type="Pfam" id="PF00884">
    <property type="entry name" value="Sulfatase"/>
    <property type="match status" value="1"/>
</dbReference>
<feature type="domain" description="Sulfatase N-terminal" evidence="3">
    <location>
        <begin position="30"/>
        <end position="403"/>
    </location>
</feature>
<dbReference type="InterPro" id="IPR024607">
    <property type="entry name" value="Sulfatase_CS"/>
</dbReference>
<dbReference type="AlphaFoldDB" id="A0A644VXU9"/>
<dbReference type="GO" id="GO:0016787">
    <property type="term" value="F:hydrolase activity"/>
    <property type="evidence" value="ECO:0007669"/>
    <property type="project" value="UniProtKB-KW"/>
</dbReference>
<comment type="similarity">
    <text evidence="1">Belongs to the sulfatase family.</text>
</comment>
<dbReference type="InterPro" id="IPR017850">
    <property type="entry name" value="Alkaline_phosphatase_core_sf"/>
</dbReference>
<name>A0A644VXU9_9ZZZZ</name>
<accession>A0A644VXU9</accession>
<dbReference type="PROSITE" id="PS51257">
    <property type="entry name" value="PROKAR_LIPOPROTEIN"/>
    <property type="match status" value="1"/>
</dbReference>
<proteinExistence type="inferred from homology"/>
<gene>
    <name evidence="4" type="ORF">SDC9_42302</name>
</gene>
<dbReference type="Gene3D" id="3.40.720.10">
    <property type="entry name" value="Alkaline Phosphatase, subunit A"/>
    <property type="match status" value="1"/>
</dbReference>
<evidence type="ECO:0000259" key="3">
    <source>
        <dbReference type="Pfam" id="PF00884"/>
    </source>
</evidence>
<dbReference type="PROSITE" id="PS00523">
    <property type="entry name" value="SULFATASE_1"/>
    <property type="match status" value="1"/>
</dbReference>
<organism evidence="4">
    <name type="scientific">bioreactor metagenome</name>
    <dbReference type="NCBI Taxonomy" id="1076179"/>
    <lineage>
        <taxon>unclassified sequences</taxon>
        <taxon>metagenomes</taxon>
        <taxon>ecological metagenomes</taxon>
    </lineage>
</organism>
<dbReference type="PROSITE" id="PS00149">
    <property type="entry name" value="SULFATASE_2"/>
    <property type="match status" value="1"/>
</dbReference>
<sequence length="507" mass="55686">MRISKKSSVFPAFAALASCVTPDKQTDSQPNVIIIMADDIGYGDLSWLGTTTISTPNTDRLAKEGVRFVSCYATSATSTPSRYGMLTGMYPWRKEGTGIAAGDAPMLISPEQFTMPDMFKSSGYTTGAIGKWHLGLGGERGKQNWNGLVSPNLSDIGFDYSYIMAATGDRVPCVYIENGRVVNLDPDDPIEVSYTAPFEGEPTALTNPELLKLHPSQGHDQSIINGISRIGYMKGGKSALWKDEEIADNITNKASEFIIKNQEKSFFLYFGTHDIHVPRVPHPRFKGLSGMGDRGDAILSFDFSVGRIMHVLDSLGIADNTIVIVTSDNGPVVDDGYHDKAKELLGKHKPAANLRAGKYSIYEAGTRVPLIVRWPKGLNKPGDINPGLISQVDFFASFASITGTSLQKGNAPDSRNLSKLIQNKTTQGAPFIIQQNLNSTLSIVKEGWKYIEPSDAEPIEFWTKTELGNDLNPQLYNLKEDQGERNNLAKIRERKSNELKKLLENNK</sequence>
<reference evidence="4" key="1">
    <citation type="submission" date="2019-08" db="EMBL/GenBank/DDBJ databases">
        <authorList>
            <person name="Kucharzyk K."/>
            <person name="Murdoch R.W."/>
            <person name="Higgins S."/>
            <person name="Loffler F."/>
        </authorList>
    </citation>
    <scope>NUCLEOTIDE SEQUENCE</scope>
</reference>
<dbReference type="SUPFAM" id="SSF53649">
    <property type="entry name" value="Alkaline phosphatase-like"/>
    <property type="match status" value="1"/>
</dbReference>
<dbReference type="PANTHER" id="PTHR43751:SF6">
    <property type="entry name" value="N-ACETYLGALACTOSAMINE-6-O-SULFATASE"/>
    <property type="match status" value="1"/>
</dbReference>
<dbReference type="Gene3D" id="3.30.1120.10">
    <property type="match status" value="1"/>
</dbReference>